<dbReference type="InterPro" id="IPR048011">
    <property type="entry name" value="NTP-PPase_MazG-like_C"/>
</dbReference>
<dbReference type="InterPro" id="IPR011551">
    <property type="entry name" value="NTP_PyrPHydrolase_MazG"/>
</dbReference>
<gene>
    <name evidence="2" type="ORF">RM530_08185</name>
</gene>
<dbReference type="RefSeq" id="WP_311364736.1">
    <property type="nucleotide sequence ID" value="NZ_JAVRIC010000009.1"/>
</dbReference>
<accession>A0ABU2WHJ0</accession>
<reference evidence="2 3" key="1">
    <citation type="submission" date="2023-09" db="EMBL/GenBank/DDBJ databases">
        <authorList>
            <person name="Rey-Velasco X."/>
        </authorList>
    </citation>
    <scope>NUCLEOTIDE SEQUENCE [LARGE SCALE GENOMIC DNA]</scope>
    <source>
        <strain evidence="2 3">W345</strain>
    </source>
</reference>
<dbReference type="PANTHER" id="PTHR30522:SF0">
    <property type="entry name" value="NUCLEOSIDE TRIPHOSPHATE PYROPHOSPHOHYDROLASE"/>
    <property type="match status" value="1"/>
</dbReference>
<evidence type="ECO:0000313" key="2">
    <source>
        <dbReference type="EMBL" id="MDT0497342.1"/>
    </source>
</evidence>
<dbReference type="CDD" id="cd11529">
    <property type="entry name" value="NTP-PPase_MazG_Cterm"/>
    <property type="match status" value="1"/>
</dbReference>
<dbReference type="Gene3D" id="1.10.287.1080">
    <property type="entry name" value="MazG-like"/>
    <property type="match status" value="1"/>
</dbReference>
<dbReference type="EMBL" id="JAVRIC010000009">
    <property type="protein sequence ID" value="MDT0497342.1"/>
    <property type="molecule type" value="Genomic_DNA"/>
</dbReference>
<evidence type="ECO:0000259" key="1">
    <source>
        <dbReference type="Pfam" id="PF03819"/>
    </source>
</evidence>
<proteinExistence type="predicted"/>
<protein>
    <submittedName>
        <fullName evidence="2">MazG nucleotide pyrophosphohydrolase domain-containing protein</fullName>
    </submittedName>
</protein>
<dbReference type="PANTHER" id="PTHR30522">
    <property type="entry name" value="NUCLEOSIDE TRIPHOSPHATE PYROPHOSPHOHYDROLASE"/>
    <property type="match status" value="1"/>
</dbReference>
<organism evidence="2 3">
    <name type="scientific">Banduia mediterranea</name>
    <dbReference type="NCBI Taxonomy" id="3075609"/>
    <lineage>
        <taxon>Bacteria</taxon>
        <taxon>Pseudomonadati</taxon>
        <taxon>Pseudomonadota</taxon>
        <taxon>Gammaproteobacteria</taxon>
        <taxon>Nevskiales</taxon>
        <taxon>Algiphilaceae</taxon>
        <taxon>Banduia</taxon>
    </lineage>
</organism>
<keyword evidence="3" id="KW-1185">Reference proteome</keyword>
<evidence type="ECO:0000313" key="3">
    <source>
        <dbReference type="Proteomes" id="UP001254608"/>
    </source>
</evidence>
<feature type="domain" description="NTP pyrophosphohydrolase MazG-like" evidence="1">
    <location>
        <begin position="32"/>
        <end position="96"/>
    </location>
</feature>
<dbReference type="InterPro" id="IPR004518">
    <property type="entry name" value="MazG-like_dom"/>
</dbReference>
<dbReference type="SUPFAM" id="SSF101386">
    <property type="entry name" value="all-alpha NTP pyrophosphatases"/>
    <property type="match status" value="1"/>
</dbReference>
<sequence length="132" mass="14997">MSGSDLTLHHAMSLQADAALDGFDWPVALDLFDKIVEELRELRAELEAEPADPVRVLDELGDVMFCVVNLARKLQLDPSEALAGANRKFERRYEHVRKYLHAFPAIGDPARLECMEARWQEAKTKEKHGEPE</sequence>
<name>A0ABU2WHJ0_9GAMM</name>
<dbReference type="Pfam" id="PF03819">
    <property type="entry name" value="MazG"/>
    <property type="match status" value="1"/>
</dbReference>
<dbReference type="Proteomes" id="UP001254608">
    <property type="component" value="Unassembled WGS sequence"/>
</dbReference>
<comment type="caution">
    <text evidence="2">The sequence shown here is derived from an EMBL/GenBank/DDBJ whole genome shotgun (WGS) entry which is preliminary data.</text>
</comment>